<dbReference type="NCBIfam" id="NF005996">
    <property type="entry name" value="PRK08123.1"/>
    <property type="match status" value="1"/>
</dbReference>
<name>A0A4U1MBP6_9BACL</name>
<dbReference type="InterPro" id="IPR004013">
    <property type="entry name" value="PHP_dom"/>
</dbReference>
<evidence type="ECO:0000256" key="4">
    <source>
        <dbReference type="ARBA" id="ARBA00022605"/>
    </source>
</evidence>
<evidence type="ECO:0000256" key="6">
    <source>
        <dbReference type="ARBA" id="ARBA00023102"/>
    </source>
</evidence>
<organism evidence="10 11">
    <name type="scientific">Guptibacillus hwajinpoensis</name>
    <dbReference type="NCBI Taxonomy" id="208199"/>
    <lineage>
        <taxon>Bacteria</taxon>
        <taxon>Bacillati</taxon>
        <taxon>Bacillota</taxon>
        <taxon>Bacilli</taxon>
        <taxon>Bacillales</taxon>
        <taxon>Guptibacillaceae</taxon>
        <taxon>Guptibacillus</taxon>
    </lineage>
</organism>
<comment type="caution">
    <text evidence="10">The sequence shown here is derived from an EMBL/GenBank/DDBJ whole genome shotgun (WGS) entry which is preliminary data.</text>
</comment>
<dbReference type="InterPro" id="IPR010140">
    <property type="entry name" value="Histidinol_P_phosphatase_HisJ"/>
</dbReference>
<dbReference type="AlphaFoldDB" id="A0A4U1MBP6"/>
<evidence type="ECO:0000256" key="8">
    <source>
        <dbReference type="RuleBase" id="RU366003"/>
    </source>
</evidence>
<keyword evidence="6 8" id="KW-0368">Histidine biosynthesis</keyword>
<evidence type="ECO:0000256" key="3">
    <source>
        <dbReference type="ARBA" id="ARBA00013085"/>
    </source>
</evidence>
<dbReference type="Gene3D" id="3.20.20.140">
    <property type="entry name" value="Metal-dependent hydrolases"/>
    <property type="match status" value="1"/>
</dbReference>
<dbReference type="UniPathway" id="UPA00031">
    <property type="reaction ID" value="UER00013"/>
</dbReference>
<accession>A0A4U1MBP6</accession>
<keyword evidence="5 8" id="KW-0378">Hydrolase</keyword>
<evidence type="ECO:0000313" key="11">
    <source>
        <dbReference type="Proteomes" id="UP000310541"/>
    </source>
</evidence>
<dbReference type="EC" id="3.1.3.15" evidence="3 8"/>
<evidence type="ECO:0000259" key="9">
    <source>
        <dbReference type="Pfam" id="PF02811"/>
    </source>
</evidence>
<dbReference type="InterPro" id="IPR016195">
    <property type="entry name" value="Pol/histidinol_Pase-like"/>
</dbReference>
<dbReference type="SUPFAM" id="SSF89550">
    <property type="entry name" value="PHP domain-like"/>
    <property type="match status" value="1"/>
</dbReference>
<comment type="pathway">
    <text evidence="1 8">Amino-acid biosynthesis; L-histidine biosynthesis; L-histidine from 5-phospho-alpha-D-ribose 1-diphosphate: step 8/9.</text>
</comment>
<dbReference type="GO" id="GO:0004401">
    <property type="term" value="F:histidinol-phosphatase activity"/>
    <property type="evidence" value="ECO:0007669"/>
    <property type="project" value="UniProtKB-UniRule"/>
</dbReference>
<dbReference type="RefSeq" id="WP_136948549.1">
    <property type="nucleotide sequence ID" value="NZ_SWFM01000007.1"/>
</dbReference>
<dbReference type="EMBL" id="SWFM01000007">
    <property type="protein sequence ID" value="TKD67951.1"/>
    <property type="molecule type" value="Genomic_DNA"/>
</dbReference>
<feature type="domain" description="PHP" evidence="9">
    <location>
        <begin position="6"/>
        <end position="215"/>
    </location>
</feature>
<dbReference type="OrthoDB" id="9775255at2"/>
<dbReference type="Pfam" id="PF02811">
    <property type="entry name" value="PHP"/>
    <property type="match status" value="1"/>
</dbReference>
<keyword evidence="4 8" id="KW-0028">Amino-acid biosynthesis</keyword>
<comment type="similarity">
    <text evidence="2 8">Belongs to the PHP hydrolase family. HisK subfamily.</text>
</comment>
<dbReference type="PANTHER" id="PTHR21039:SF0">
    <property type="entry name" value="HISTIDINOL-PHOSPHATASE"/>
    <property type="match status" value="1"/>
</dbReference>
<dbReference type="NCBIfam" id="TIGR01856">
    <property type="entry name" value="hisJ_fam"/>
    <property type="match status" value="1"/>
</dbReference>
<dbReference type="GO" id="GO:0005737">
    <property type="term" value="C:cytoplasm"/>
    <property type="evidence" value="ECO:0007669"/>
    <property type="project" value="TreeGrafter"/>
</dbReference>
<dbReference type="Proteomes" id="UP000310541">
    <property type="component" value="Unassembled WGS sequence"/>
</dbReference>
<comment type="catalytic activity">
    <reaction evidence="7 8">
        <text>L-histidinol phosphate + H2O = L-histidinol + phosphate</text>
        <dbReference type="Rhea" id="RHEA:14465"/>
        <dbReference type="ChEBI" id="CHEBI:15377"/>
        <dbReference type="ChEBI" id="CHEBI:43474"/>
        <dbReference type="ChEBI" id="CHEBI:57699"/>
        <dbReference type="ChEBI" id="CHEBI:57980"/>
        <dbReference type="EC" id="3.1.3.15"/>
    </reaction>
</comment>
<evidence type="ECO:0000256" key="7">
    <source>
        <dbReference type="ARBA" id="ARBA00049158"/>
    </source>
</evidence>
<dbReference type="GO" id="GO:0000105">
    <property type="term" value="P:L-histidine biosynthetic process"/>
    <property type="evidence" value="ECO:0007669"/>
    <property type="project" value="UniProtKB-UniRule"/>
</dbReference>
<reference evidence="10 11" key="1">
    <citation type="submission" date="2019-04" db="EMBL/GenBank/DDBJ databases">
        <title>Genome sequence of Bacillus hwajinpoensis strain Y2.</title>
        <authorList>
            <person name="Fair J.L."/>
            <person name="Maclea K.S."/>
        </authorList>
    </citation>
    <scope>NUCLEOTIDE SEQUENCE [LARGE SCALE GENOMIC DNA]</scope>
    <source>
        <strain evidence="10 11">Y2</strain>
    </source>
</reference>
<protein>
    <recommendedName>
        <fullName evidence="3 8">Histidinol-phosphatase</fullName>
        <shortName evidence="8">HolPase</shortName>
        <ecNumber evidence="3 8">3.1.3.15</ecNumber>
    </recommendedName>
</protein>
<sequence length="277" mass="31283">MSISYDGHVHSPFCPHGTTDQLEDYVEEAIKFGYKGMTFTEHAPLPRNFNDPVPNKDSGMTEKNLNEYLKAVQQLKRTYDGKIAIKCGLEIDYIEGFEDETKQFLQMVGPQLDDAILSVHFIKHGNHYTCLDYSPNSFKQLVDSLGSIESVHQKYYETVLKSVQANLGLYKPTRIGHITLANKFQKEFPFEGRFQAQISSLLDEVKHRGYSLDYNGAGTVKPLCREPYPPNWVIKEAINREIPLVYGSDAHSAKGIGQGSEMIITEALTTPDRVSRS</sequence>
<proteinExistence type="inferred from homology"/>
<evidence type="ECO:0000256" key="2">
    <source>
        <dbReference type="ARBA" id="ARBA00009152"/>
    </source>
</evidence>
<gene>
    <name evidence="10" type="primary">hisJ</name>
    <name evidence="10" type="ORF">FBF83_18050</name>
</gene>
<dbReference type="CDD" id="cd12110">
    <property type="entry name" value="PHP_HisPPase_Hisj_like"/>
    <property type="match status" value="1"/>
</dbReference>
<evidence type="ECO:0000256" key="1">
    <source>
        <dbReference type="ARBA" id="ARBA00004970"/>
    </source>
</evidence>
<dbReference type="PANTHER" id="PTHR21039">
    <property type="entry name" value="HISTIDINOL PHOSPHATASE-RELATED"/>
    <property type="match status" value="1"/>
</dbReference>
<evidence type="ECO:0000256" key="5">
    <source>
        <dbReference type="ARBA" id="ARBA00022801"/>
    </source>
</evidence>
<evidence type="ECO:0000313" key="10">
    <source>
        <dbReference type="EMBL" id="TKD67951.1"/>
    </source>
</evidence>